<dbReference type="PROSITE" id="PS51916">
    <property type="entry name" value="DEUBAD"/>
    <property type="match status" value="1"/>
</dbReference>
<reference evidence="5" key="2">
    <citation type="submission" date="2025-09" db="UniProtKB">
        <authorList>
            <consortium name="Ensembl"/>
        </authorList>
    </citation>
    <scope>IDENTIFICATION</scope>
</reference>
<dbReference type="Pfam" id="PF25793">
    <property type="entry name" value="WHD_2nd_NFRKB"/>
    <property type="match status" value="1"/>
</dbReference>
<dbReference type="Pfam" id="PF14465">
    <property type="entry name" value="WHD_1st_NFRKB"/>
    <property type="match status" value="1"/>
</dbReference>
<evidence type="ECO:0000259" key="4">
    <source>
        <dbReference type="PROSITE" id="PS51916"/>
    </source>
</evidence>
<feature type="compositionally biased region" description="Low complexity" evidence="3">
    <location>
        <begin position="679"/>
        <end position="694"/>
    </location>
</feature>
<reference evidence="5" key="1">
    <citation type="submission" date="2025-08" db="UniProtKB">
        <authorList>
            <consortium name="Ensembl"/>
        </authorList>
    </citation>
    <scope>IDENTIFICATION</scope>
</reference>
<dbReference type="AlphaFoldDB" id="A0A3Q3EB45"/>
<dbReference type="InterPro" id="IPR057748">
    <property type="entry name" value="NFRKB_WH_2"/>
</dbReference>
<dbReference type="Proteomes" id="UP000264820">
    <property type="component" value="Unplaced"/>
</dbReference>
<feature type="region of interest" description="Disordered" evidence="3">
    <location>
        <begin position="614"/>
        <end position="694"/>
    </location>
</feature>
<sequence length="1123" mass="121146">MDVLTHILTDPLEPKEEEAGQITEECMLGNCRVSLPEELLEDPEIFFSVMSESTWTKVLSDSQRQHLSQFLPQFPDNNKAEQGSAVDDLFNNKNFHFGNPLHLAQKLFRDGYFNPEVVKYRQLCAKSQQRRQLYSLQQYYHRLLKQILISRKELLDFAVHNGLDFPPKRKVQTRSNAEIREQKVRRRLRRILKEVKTECGDSNASSDDDDLTLWTPAPQSPSSPTSTVSLRVVSSLSTQDMKTTEKIHLGEQDLKVMLQNHCEKRKRQPDHPDLMTSDIHLSDILSRANIGRKSALPLFELSLPKKKIKEERRKKKMRTVKVESEDPCDALTSDAPEPPSSPVVVEELAVSFFSLLETILRTEHLASTSLLEEKVQMWQMSPASSLNAWFSSASCWSDLVLHALQFLAGESVMALPSGFLPFVEFCKTQSLQISQNIGFVIVNFEMLEYLCSSTDYVVRPSTGDERQLFQIQEQQRYNQPHKAFTFRMHGFESVVGPVKGVFDKEMSLNKAREHTLLRSNRPPYVTILSLVRDAAARLPNGEGTRAEICELLKDSQFLAPDVTSAQVNTVVSGALDRLHYEKDPCVKYDIGRKLWIYLHRNRSQEEFERIHQAQAAAAKARKALQQKPKPSSKPKSGSKEGGAKTAGSLEAGQDIGSSPMSPTPLTPTPNTPGTPKSPLPCTVTTPTKTTVPDAIKSSPGVLLVSPPSLPQLGSVLPVSQSGPAASQPVNSQHAARIVSHLAAGSLPQVRVVSAQPGLGSPSGSQQAALVHQSPHQIRMPVSVATKSISQAVVSMPMRSQSASPVQVSNTVSVSTAAVPRPQTVSPSSPANIPASSPAVLQGVASQNIKQVSITGQLGVKTPGAAGIPLTATNLRIQGKDVLRLPPSSITTDAKGQTVLRITPDMMATLTKSPVATVKLTPDFLGTTAAGGSKSISATLHVTPPHPSVSAPASCTGEVSSAKTTPLASTLLKAAGDTAIRLMPTLGVTMADQKSRTFSTVSSPDKSGTTIRIMPGLGVIPQKQGQTITMTSAGSSKPATVSAGGNVMTVAGAKGITVASGASASPLKLGAATATMRQVPGPVVNAQTGKLPARITVPLSVLNQPLKSKSVVTTPIVKGSLNTK</sequence>
<feature type="domain" description="DEUBAD" evidence="4">
    <location>
        <begin position="36"/>
        <end position="153"/>
    </location>
</feature>
<evidence type="ECO:0000313" key="5">
    <source>
        <dbReference type="Ensembl" id="ENSHCOP00000027847.1"/>
    </source>
</evidence>
<dbReference type="GeneTree" id="ENSGT00390000016213"/>
<evidence type="ECO:0000256" key="3">
    <source>
        <dbReference type="SAM" id="MobiDB-lite"/>
    </source>
</evidence>
<dbReference type="GO" id="GO:0002020">
    <property type="term" value="F:protease binding"/>
    <property type="evidence" value="ECO:0007669"/>
    <property type="project" value="TreeGrafter"/>
</dbReference>
<feature type="region of interest" description="Disordered" evidence="3">
    <location>
        <begin position="199"/>
        <end position="229"/>
    </location>
</feature>
<keyword evidence="2" id="KW-0539">Nucleus</keyword>
<dbReference type="STRING" id="109280.ENSHCOP00000027847"/>
<feature type="compositionally biased region" description="Low complexity" evidence="3">
    <location>
        <begin position="625"/>
        <end position="635"/>
    </location>
</feature>
<evidence type="ECO:0000256" key="1">
    <source>
        <dbReference type="ARBA" id="ARBA00004123"/>
    </source>
</evidence>
<evidence type="ECO:0000313" key="6">
    <source>
        <dbReference type="Proteomes" id="UP000264820"/>
    </source>
</evidence>
<dbReference type="Ensembl" id="ENSHCOT00000024409.1">
    <property type="protein sequence ID" value="ENSHCOP00000027847.1"/>
    <property type="gene ID" value="ENSHCOG00000020060.1"/>
</dbReference>
<protein>
    <submittedName>
        <fullName evidence="5">Nuclear factor related to kappaB binding protein</fullName>
    </submittedName>
</protein>
<feature type="compositionally biased region" description="Low complexity" evidence="3">
    <location>
        <begin position="220"/>
        <end position="229"/>
    </location>
</feature>
<accession>A0A3Q3EB45</accession>
<comment type="subcellular location">
    <subcellularLocation>
        <location evidence="1">Nucleus</location>
    </subcellularLocation>
</comment>
<feature type="region of interest" description="Disordered" evidence="3">
    <location>
        <begin position="312"/>
        <end position="340"/>
    </location>
</feature>
<dbReference type="InterPro" id="IPR025220">
    <property type="entry name" value="NFRKB_WH_1"/>
</dbReference>
<name>A0A3Q3EB45_HIPCM</name>
<dbReference type="InterPro" id="IPR024867">
    <property type="entry name" value="NFRKB"/>
</dbReference>
<keyword evidence="6" id="KW-1185">Reference proteome</keyword>
<dbReference type="PANTHER" id="PTHR13052:SF3">
    <property type="entry name" value="NUCLEAR FACTOR RELATED TO KAPPA-B-BINDING PROTEIN"/>
    <property type="match status" value="1"/>
</dbReference>
<dbReference type="OMA" id="ETWQLLP"/>
<evidence type="ECO:0000256" key="2">
    <source>
        <dbReference type="ARBA" id="ARBA00023242"/>
    </source>
</evidence>
<dbReference type="GO" id="GO:0031011">
    <property type="term" value="C:Ino80 complex"/>
    <property type="evidence" value="ECO:0007669"/>
    <property type="project" value="InterPro"/>
</dbReference>
<dbReference type="CDD" id="cd21865">
    <property type="entry name" value="DEUBAD_NFRKB"/>
    <property type="match status" value="1"/>
</dbReference>
<dbReference type="PANTHER" id="PTHR13052">
    <property type="entry name" value="NFRKB-RELATED"/>
    <property type="match status" value="1"/>
</dbReference>
<proteinExistence type="predicted"/>
<organism evidence="5 6">
    <name type="scientific">Hippocampus comes</name>
    <name type="common">Tiger tail seahorse</name>
    <dbReference type="NCBI Taxonomy" id="109280"/>
    <lineage>
        <taxon>Eukaryota</taxon>
        <taxon>Metazoa</taxon>
        <taxon>Chordata</taxon>
        <taxon>Craniata</taxon>
        <taxon>Vertebrata</taxon>
        <taxon>Euteleostomi</taxon>
        <taxon>Actinopterygii</taxon>
        <taxon>Neopterygii</taxon>
        <taxon>Teleostei</taxon>
        <taxon>Neoteleostei</taxon>
        <taxon>Acanthomorphata</taxon>
        <taxon>Syngnathiaria</taxon>
        <taxon>Syngnathiformes</taxon>
        <taxon>Syngnathoidei</taxon>
        <taxon>Syngnathidae</taxon>
        <taxon>Hippocampus</taxon>
    </lineage>
</organism>
<dbReference type="InterPro" id="IPR044867">
    <property type="entry name" value="DEUBAD_dom"/>
</dbReference>
<dbReference type="InterPro" id="IPR038106">
    <property type="entry name" value="NFRKB_winged_sf"/>
</dbReference>
<dbReference type="Gene3D" id="1.10.10.2430">
    <property type="entry name" value="NFRKB winged helix-like domain"/>
    <property type="match status" value="1"/>
</dbReference>
<feature type="compositionally biased region" description="Pro residues" evidence="3">
    <location>
        <begin position="661"/>
        <end position="678"/>
    </location>
</feature>